<proteinExistence type="predicted"/>
<evidence type="ECO:0000259" key="1">
    <source>
        <dbReference type="Pfam" id="PF00535"/>
    </source>
</evidence>
<dbReference type="CDD" id="cd00761">
    <property type="entry name" value="Glyco_tranf_GTA_type"/>
    <property type="match status" value="1"/>
</dbReference>
<dbReference type="InterPro" id="IPR029044">
    <property type="entry name" value="Nucleotide-diphossugar_trans"/>
</dbReference>
<dbReference type="Proteomes" id="UP001596398">
    <property type="component" value="Unassembled WGS sequence"/>
</dbReference>
<dbReference type="GeneID" id="79266324"/>
<dbReference type="RefSeq" id="WP_276235669.1">
    <property type="nucleotide sequence ID" value="NZ_CP119802.1"/>
</dbReference>
<accession>A0ABD5ZN33</accession>
<dbReference type="GO" id="GO:0016757">
    <property type="term" value="F:glycosyltransferase activity"/>
    <property type="evidence" value="ECO:0007669"/>
    <property type="project" value="UniProtKB-KW"/>
</dbReference>
<dbReference type="InterPro" id="IPR001173">
    <property type="entry name" value="Glyco_trans_2-like"/>
</dbReference>
<dbReference type="EC" id="2.4.-.-" evidence="2"/>
<dbReference type="EMBL" id="JBHTAP010000001">
    <property type="protein sequence ID" value="MFC7234656.1"/>
    <property type="molecule type" value="Genomic_DNA"/>
</dbReference>
<feature type="domain" description="Glycosyltransferase 2-like" evidence="1">
    <location>
        <begin position="3"/>
        <end position="94"/>
    </location>
</feature>
<keyword evidence="2" id="KW-0328">Glycosyltransferase</keyword>
<evidence type="ECO:0000313" key="2">
    <source>
        <dbReference type="EMBL" id="MFC7234656.1"/>
    </source>
</evidence>
<dbReference type="AlphaFoldDB" id="A0ABD5ZN33"/>
<dbReference type="SUPFAM" id="SSF53448">
    <property type="entry name" value="Nucleotide-diphospho-sugar transferases"/>
    <property type="match status" value="1"/>
</dbReference>
<protein>
    <submittedName>
        <fullName evidence="2">Glycosyltransferase</fullName>
        <ecNumber evidence="2">2.4.-.-</ecNumber>
    </submittedName>
</protein>
<name>A0ABD5ZN33_9EURY</name>
<evidence type="ECO:0000313" key="3">
    <source>
        <dbReference type="Proteomes" id="UP001596398"/>
    </source>
</evidence>
<gene>
    <name evidence="2" type="ORF">ACFQJ4_04905</name>
</gene>
<comment type="caution">
    <text evidence="2">The sequence shown here is derived from an EMBL/GenBank/DDBJ whole genome shotgun (WGS) entry which is preliminary data.</text>
</comment>
<keyword evidence="3" id="KW-1185">Reference proteome</keyword>
<sequence>MDVLVTHRNQGPTVRDSIRDLLRYKAPDDRIIVVDANSSDGSLDTLERLSVNEGIVLKHVPGASRGRGRQSAFEAGDNDIVAAHIDMDASYSAGLFEAAEYYRELRRTHDPGLVLFHGGMIADRSVVADAGGWRDLDVHEDKDLWVRADADAPVYRLPVSVVDAHHNFEWDSWRYRQRRRYQNYRDALRLGVGYRTLVRSLRHHLPSPARYRDRTLLALAAQRATAGDLGGFEPGDFNPETHFLRELRFEALVAAGLLSPTVLDVPDRLADYARDDGYPARTSYDELVD</sequence>
<keyword evidence="2" id="KW-0808">Transferase</keyword>
<reference evidence="2 3" key="1">
    <citation type="journal article" date="2019" name="Int. J. Syst. Evol. Microbiol.">
        <title>The Global Catalogue of Microorganisms (GCM) 10K type strain sequencing project: providing services to taxonomists for standard genome sequencing and annotation.</title>
        <authorList>
            <consortium name="The Broad Institute Genomics Platform"/>
            <consortium name="The Broad Institute Genome Sequencing Center for Infectious Disease"/>
            <person name="Wu L."/>
            <person name="Ma J."/>
        </authorList>
    </citation>
    <scope>NUCLEOTIDE SEQUENCE [LARGE SCALE GENOMIC DNA]</scope>
    <source>
        <strain evidence="2 3">DT85</strain>
    </source>
</reference>
<dbReference type="Pfam" id="PF00535">
    <property type="entry name" value="Glycos_transf_2"/>
    <property type="match status" value="1"/>
</dbReference>
<organism evidence="2 3">
    <name type="scientific">Halosegnis marinus</name>
    <dbReference type="NCBI Taxonomy" id="3034023"/>
    <lineage>
        <taxon>Archaea</taxon>
        <taxon>Methanobacteriati</taxon>
        <taxon>Methanobacteriota</taxon>
        <taxon>Stenosarchaea group</taxon>
        <taxon>Halobacteria</taxon>
        <taxon>Halobacteriales</taxon>
        <taxon>Natronomonadaceae</taxon>
        <taxon>Halosegnis</taxon>
    </lineage>
</organism>
<dbReference type="Gene3D" id="3.90.550.10">
    <property type="entry name" value="Spore Coat Polysaccharide Biosynthesis Protein SpsA, Chain A"/>
    <property type="match status" value="1"/>
</dbReference>